<reference evidence="7" key="2">
    <citation type="journal article" date="2007" name="Science">
        <title>Draft genome sequence of the sexually transmitted pathogen Trichomonas vaginalis.</title>
        <authorList>
            <person name="Carlton J.M."/>
            <person name="Hirt R.P."/>
            <person name="Silva J.C."/>
            <person name="Delcher A.L."/>
            <person name="Schatz M."/>
            <person name="Zhao Q."/>
            <person name="Wortman J.R."/>
            <person name="Bidwell S.L."/>
            <person name="Alsmark U.C.M."/>
            <person name="Besteiro S."/>
            <person name="Sicheritz-Ponten T."/>
            <person name="Noel C.J."/>
            <person name="Dacks J.B."/>
            <person name="Foster P.G."/>
            <person name="Simillion C."/>
            <person name="Van de Peer Y."/>
            <person name="Miranda-Saavedra D."/>
            <person name="Barton G.J."/>
            <person name="Westrop G.D."/>
            <person name="Mueller S."/>
            <person name="Dessi D."/>
            <person name="Fiori P.L."/>
            <person name="Ren Q."/>
            <person name="Paulsen I."/>
            <person name="Zhang H."/>
            <person name="Bastida-Corcuera F.D."/>
            <person name="Simoes-Barbosa A."/>
            <person name="Brown M.T."/>
            <person name="Hayes R.D."/>
            <person name="Mukherjee M."/>
            <person name="Okumura C.Y."/>
            <person name="Schneider R."/>
            <person name="Smith A.J."/>
            <person name="Vanacova S."/>
            <person name="Villalvazo M."/>
            <person name="Haas B.J."/>
            <person name="Pertea M."/>
            <person name="Feldblyum T.V."/>
            <person name="Utterback T.R."/>
            <person name="Shu C.L."/>
            <person name="Osoegawa K."/>
            <person name="de Jong P.J."/>
            <person name="Hrdy I."/>
            <person name="Horvathova L."/>
            <person name="Zubacova Z."/>
            <person name="Dolezal P."/>
            <person name="Malik S.B."/>
            <person name="Logsdon J.M. Jr."/>
            <person name="Henze K."/>
            <person name="Gupta A."/>
            <person name="Wang C.C."/>
            <person name="Dunne R.L."/>
            <person name="Upcroft J.A."/>
            <person name="Upcroft P."/>
            <person name="White O."/>
            <person name="Salzberg S.L."/>
            <person name="Tang P."/>
            <person name="Chiu C.-H."/>
            <person name="Lee Y.-S."/>
            <person name="Embley T.M."/>
            <person name="Coombs G.H."/>
            <person name="Mottram J.C."/>
            <person name="Tachezy J."/>
            <person name="Fraser-Liggett C.M."/>
            <person name="Johnson P.J."/>
        </authorList>
    </citation>
    <scope>NUCLEOTIDE SEQUENCE [LARGE SCALE GENOMIC DNA]</scope>
    <source>
        <strain evidence="7">G3</strain>
    </source>
</reference>
<sequence>MILLFYLSKSLVPEGAPPSTWEQYAANIDEQSGQFTCFDGKKKIKISQINDNFRDCLDGSDEPGTSASNEGTYYCSNNGFIPYPIAKWSVGDGICDCCDGADEKDNPRVQCPNTCARKEHERSEAARDYIDSLNYGYKRRFEMESQGKKIYRAEMEKIEKYKNEIQELNESINRLQNEINSTEVYESQTIEYSPFRDFISNIYDFTFGWHDYFSPSSSSASEKLLKKQKDRLKDLSAKYDEIANFSSVNSESIPLFSLYEHEYRHDRFIVKLLKNIKDRSNTIGIFKSYNPSTRTLTYDDGDFCFVVNNSRKANIKMECWKTTKLISSSEPRTCEYELVLATPLVCETNSSDIFKNMTIDQINEYGTRFDQ</sequence>
<evidence type="ECO:0000256" key="1">
    <source>
        <dbReference type="ARBA" id="ARBA00022387"/>
    </source>
</evidence>
<dbReference type="GO" id="GO:0017177">
    <property type="term" value="C:glucosidase II complex"/>
    <property type="evidence" value="ECO:0000318"/>
    <property type="project" value="GO_Central"/>
</dbReference>
<dbReference type="InterPro" id="IPR039794">
    <property type="entry name" value="Gtb1-like"/>
</dbReference>
<dbReference type="VEuPathDB" id="TrichDB:TVAG_475210"/>
<name>A2EM28_TRIV3</name>
<dbReference type="STRING" id="5722.A2EM28"/>
<dbReference type="RefSeq" id="XP_001318510.1">
    <property type="nucleotide sequence ID" value="XM_001318475.1"/>
</dbReference>
<dbReference type="PANTHER" id="PTHR12630:SF1">
    <property type="entry name" value="GLUCOSIDASE 2 SUBUNIT BETA"/>
    <property type="match status" value="1"/>
</dbReference>
<dbReference type="EMBL" id="DS113427">
    <property type="protein sequence ID" value="EAY06287.1"/>
    <property type="molecule type" value="Genomic_DNA"/>
</dbReference>
<evidence type="ECO:0000256" key="4">
    <source>
        <dbReference type="ARBA" id="ARBA00023157"/>
    </source>
</evidence>
<dbReference type="InterPro" id="IPR036055">
    <property type="entry name" value="LDL_receptor-like_sf"/>
</dbReference>
<organism evidence="7 8">
    <name type="scientific">Trichomonas vaginalis (strain ATCC PRA-98 / G3)</name>
    <dbReference type="NCBI Taxonomy" id="412133"/>
    <lineage>
        <taxon>Eukaryota</taxon>
        <taxon>Metamonada</taxon>
        <taxon>Parabasalia</taxon>
        <taxon>Trichomonadida</taxon>
        <taxon>Trichomonadidae</taxon>
        <taxon>Trichomonas</taxon>
    </lineage>
</organism>
<dbReference type="InterPro" id="IPR036607">
    <property type="entry name" value="PRKCSH"/>
</dbReference>
<keyword evidence="4" id="KW-1015">Disulfide bond</keyword>
<evidence type="ECO:0000256" key="2">
    <source>
        <dbReference type="ARBA" id="ARBA00022729"/>
    </source>
</evidence>
<dbReference type="PANTHER" id="PTHR12630">
    <property type="entry name" value="N-LINKED OLIGOSACCHARIDE PROCESSING"/>
    <property type="match status" value="1"/>
</dbReference>
<dbReference type="Pfam" id="PF13015">
    <property type="entry name" value="PRKCSH_1"/>
    <property type="match status" value="1"/>
</dbReference>
<reference evidence="7" key="1">
    <citation type="submission" date="2006-10" db="EMBL/GenBank/DDBJ databases">
        <authorList>
            <person name="Amadeo P."/>
            <person name="Zhao Q."/>
            <person name="Wortman J."/>
            <person name="Fraser-Liggett C."/>
            <person name="Carlton J."/>
        </authorList>
    </citation>
    <scope>NUCLEOTIDE SEQUENCE</scope>
    <source>
        <strain evidence="7">G3</strain>
    </source>
</reference>
<evidence type="ECO:0000256" key="3">
    <source>
        <dbReference type="ARBA" id="ARBA00022824"/>
    </source>
</evidence>
<dbReference type="VEuPathDB" id="TrichDB:TVAGG3_0613500"/>
<proteinExistence type="predicted"/>
<dbReference type="Gene3D" id="4.10.400.10">
    <property type="entry name" value="Low-density Lipoprotein Receptor"/>
    <property type="match status" value="1"/>
</dbReference>
<dbReference type="InterPro" id="IPR009011">
    <property type="entry name" value="Man6P_isomerase_rcpt-bd_dom_sf"/>
</dbReference>
<dbReference type="Proteomes" id="UP000001542">
    <property type="component" value="Unassembled WGS sequence"/>
</dbReference>
<dbReference type="SUPFAM" id="SSF50911">
    <property type="entry name" value="Mannose 6-phosphate receptor domain"/>
    <property type="match status" value="1"/>
</dbReference>
<dbReference type="GO" id="GO:0006491">
    <property type="term" value="P:N-glycan processing"/>
    <property type="evidence" value="ECO:0000318"/>
    <property type="project" value="GO_Central"/>
</dbReference>
<dbReference type="OrthoDB" id="28322at2759"/>
<dbReference type="SMR" id="A2EM28"/>
<dbReference type="eggNOG" id="KOG2397">
    <property type="taxonomic scope" value="Eukaryota"/>
</dbReference>
<keyword evidence="2" id="KW-0732">Signal</keyword>
<keyword evidence="8" id="KW-1185">Reference proteome</keyword>
<dbReference type="InterPro" id="IPR044865">
    <property type="entry name" value="MRH_dom"/>
</dbReference>
<dbReference type="InParanoid" id="A2EM28"/>
<gene>
    <name evidence="7" type="ORF">TVAG_475210</name>
</gene>
<accession>A2EM28</accession>
<dbReference type="AlphaFoldDB" id="A2EM28"/>
<feature type="domain" description="MRH" evidence="6">
    <location>
        <begin position="233"/>
        <end position="348"/>
    </location>
</feature>
<feature type="coiled-coil region" evidence="5">
    <location>
        <begin position="151"/>
        <end position="185"/>
    </location>
</feature>
<evidence type="ECO:0000313" key="8">
    <source>
        <dbReference type="Proteomes" id="UP000001542"/>
    </source>
</evidence>
<protein>
    <recommendedName>
        <fullName evidence="1">Glucosidase 2 subunit beta</fullName>
    </recommendedName>
</protein>
<dbReference type="KEGG" id="tva:4764162"/>
<dbReference type="OMA" id="EREMCEY"/>
<dbReference type="SUPFAM" id="SSF57424">
    <property type="entry name" value="LDL receptor-like module"/>
    <property type="match status" value="1"/>
</dbReference>
<dbReference type="PROSITE" id="PS51914">
    <property type="entry name" value="MRH"/>
    <property type="match status" value="1"/>
</dbReference>
<keyword evidence="5" id="KW-0175">Coiled coil</keyword>
<dbReference type="Gene3D" id="2.70.130.10">
    <property type="entry name" value="Mannose-6-phosphate receptor binding domain"/>
    <property type="match status" value="1"/>
</dbReference>
<evidence type="ECO:0000259" key="6">
    <source>
        <dbReference type="PROSITE" id="PS51914"/>
    </source>
</evidence>
<keyword evidence="3" id="KW-0256">Endoplasmic reticulum</keyword>
<evidence type="ECO:0000313" key="7">
    <source>
        <dbReference type="EMBL" id="EAY06287.1"/>
    </source>
</evidence>
<evidence type="ECO:0000256" key="5">
    <source>
        <dbReference type="SAM" id="Coils"/>
    </source>
</evidence>
<dbReference type="Pfam" id="PF12999">
    <property type="entry name" value="PRKCSH-like"/>
    <property type="match status" value="1"/>
</dbReference>
<dbReference type="InterPro" id="IPR028146">
    <property type="entry name" value="PRKCSH_N"/>
</dbReference>